<dbReference type="PROSITE" id="PS00194">
    <property type="entry name" value="THIOREDOXIN_1"/>
    <property type="match status" value="1"/>
</dbReference>
<evidence type="ECO:0000256" key="6">
    <source>
        <dbReference type="PIRNR" id="PIRNR000077"/>
    </source>
</evidence>
<dbReference type="PANTHER" id="PTHR45663:SF11">
    <property type="entry name" value="GEO12009P1"/>
    <property type="match status" value="1"/>
</dbReference>
<feature type="domain" description="Thioredoxin" evidence="7">
    <location>
        <begin position="1"/>
        <end position="114"/>
    </location>
</feature>
<evidence type="ECO:0000256" key="1">
    <source>
        <dbReference type="ARBA" id="ARBA00008987"/>
    </source>
</evidence>
<reference evidence="9" key="1">
    <citation type="journal article" date="2019" name="Int. J. Syst. Evol. Microbiol.">
        <title>The Global Catalogue of Microorganisms (GCM) 10K type strain sequencing project: providing services to taxonomists for standard genome sequencing and annotation.</title>
        <authorList>
            <consortium name="The Broad Institute Genomics Platform"/>
            <consortium name="The Broad Institute Genome Sequencing Center for Infectious Disease"/>
            <person name="Wu L."/>
            <person name="Ma J."/>
        </authorList>
    </citation>
    <scope>NUCLEOTIDE SEQUENCE [LARGE SCALE GENOMIC DNA]</scope>
    <source>
        <strain evidence="9">NCAIM B.02333</strain>
    </source>
</reference>
<dbReference type="InterPro" id="IPR005746">
    <property type="entry name" value="Thioredoxin"/>
</dbReference>
<evidence type="ECO:0000256" key="2">
    <source>
        <dbReference type="ARBA" id="ARBA00022448"/>
    </source>
</evidence>
<comment type="similarity">
    <text evidence="1 6">Belongs to the thioredoxin family.</text>
</comment>
<protein>
    <recommendedName>
        <fullName evidence="6">Thioredoxin</fullName>
    </recommendedName>
</protein>
<dbReference type="PANTHER" id="PTHR45663">
    <property type="entry name" value="GEO12009P1"/>
    <property type="match status" value="1"/>
</dbReference>
<accession>A0ABV7WM71</accession>
<evidence type="ECO:0000313" key="8">
    <source>
        <dbReference type="EMBL" id="MFC3690102.1"/>
    </source>
</evidence>
<name>A0ABV7WM71_9MICO</name>
<keyword evidence="2" id="KW-0813">Transport</keyword>
<evidence type="ECO:0000259" key="7">
    <source>
        <dbReference type="PROSITE" id="PS51352"/>
    </source>
</evidence>
<comment type="caution">
    <text evidence="8">The sequence shown here is derived from an EMBL/GenBank/DDBJ whole genome shotgun (WGS) entry which is preliminary data.</text>
</comment>
<evidence type="ECO:0000256" key="4">
    <source>
        <dbReference type="ARBA" id="ARBA00023157"/>
    </source>
</evidence>
<evidence type="ECO:0000256" key="3">
    <source>
        <dbReference type="ARBA" id="ARBA00022982"/>
    </source>
</evidence>
<dbReference type="PROSITE" id="PS51352">
    <property type="entry name" value="THIOREDOXIN_2"/>
    <property type="match status" value="1"/>
</dbReference>
<evidence type="ECO:0000256" key="5">
    <source>
        <dbReference type="ARBA" id="ARBA00023284"/>
    </source>
</evidence>
<gene>
    <name evidence="8" type="ORF">ACFOLH_17280</name>
</gene>
<keyword evidence="4" id="KW-1015">Disulfide bond</keyword>
<keyword evidence="5" id="KW-0676">Redox-active center</keyword>
<dbReference type="CDD" id="cd02947">
    <property type="entry name" value="TRX_family"/>
    <property type="match status" value="1"/>
</dbReference>
<dbReference type="InterPro" id="IPR036249">
    <property type="entry name" value="Thioredoxin-like_sf"/>
</dbReference>
<dbReference type="SUPFAM" id="SSF52833">
    <property type="entry name" value="Thioredoxin-like"/>
    <property type="match status" value="1"/>
</dbReference>
<dbReference type="PRINTS" id="PR00421">
    <property type="entry name" value="THIOREDOXIN"/>
</dbReference>
<dbReference type="Pfam" id="PF00085">
    <property type="entry name" value="Thioredoxin"/>
    <property type="match status" value="1"/>
</dbReference>
<keyword evidence="9" id="KW-1185">Reference proteome</keyword>
<keyword evidence="3" id="KW-0249">Electron transport</keyword>
<sequence length="119" mass="12494">MDEATARQDPVRTVTDTDFMAFTEGGWTFVDFSATWCAPCRTFSPVFRAVAAAHDGPVRFGVCDVDDSPATAALLQVRSVPTVVVFGPDGSEVGRSTGALRRGDLEATVAQVLARAAAG</sequence>
<dbReference type="RefSeq" id="WP_340293570.1">
    <property type="nucleotide sequence ID" value="NZ_JBBEOI010000113.1"/>
</dbReference>
<organism evidence="8 9">
    <name type="scientific">Aquipuribacter hungaricus</name>
    <dbReference type="NCBI Taxonomy" id="545624"/>
    <lineage>
        <taxon>Bacteria</taxon>
        <taxon>Bacillati</taxon>
        <taxon>Actinomycetota</taxon>
        <taxon>Actinomycetes</taxon>
        <taxon>Micrococcales</taxon>
        <taxon>Intrasporangiaceae</taxon>
        <taxon>Aquipuribacter</taxon>
    </lineage>
</organism>
<dbReference type="PIRSF" id="PIRSF000077">
    <property type="entry name" value="Thioredoxin"/>
    <property type="match status" value="1"/>
</dbReference>
<evidence type="ECO:0000313" key="9">
    <source>
        <dbReference type="Proteomes" id="UP001595685"/>
    </source>
</evidence>
<dbReference type="Gene3D" id="3.40.30.10">
    <property type="entry name" value="Glutaredoxin"/>
    <property type="match status" value="1"/>
</dbReference>
<dbReference type="EMBL" id="JBHRWW010000016">
    <property type="protein sequence ID" value="MFC3690102.1"/>
    <property type="molecule type" value="Genomic_DNA"/>
</dbReference>
<dbReference type="Proteomes" id="UP001595685">
    <property type="component" value="Unassembled WGS sequence"/>
</dbReference>
<dbReference type="InterPro" id="IPR013766">
    <property type="entry name" value="Thioredoxin_domain"/>
</dbReference>
<proteinExistence type="inferred from homology"/>
<dbReference type="InterPro" id="IPR017937">
    <property type="entry name" value="Thioredoxin_CS"/>
</dbReference>